<dbReference type="InterPro" id="IPR011467">
    <property type="entry name" value="DUF1573"/>
</dbReference>
<reference evidence="1 2" key="1">
    <citation type="journal article" date="2015" name="Nature">
        <title>rRNA introns, odd ribosomes, and small enigmatic genomes across a large radiation of phyla.</title>
        <authorList>
            <person name="Brown C.T."/>
            <person name="Hug L.A."/>
            <person name="Thomas B.C."/>
            <person name="Sharon I."/>
            <person name="Castelle C.J."/>
            <person name="Singh A."/>
            <person name="Wilkins M.J."/>
            <person name="Williams K.H."/>
            <person name="Banfield J.F."/>
        </authorList>
    </citation>
    <scope>NUCLEOTIDE SEQUENCE [LARGE SCALE GENOMIC DNA]</scope>
</reference>
<comment type="caution">
    <text evidence="1">The sequence shown here is derived from an EMBL/GenBank/DDBJ whole genome shotgun (WGS) entry which is preliminary data.</text>
</comment>
<dbReference type="Proteomes" id="UP000034920">
    <property type="component" value="Unassembled WGS sequence"/>
</dbReference>
<dbReference type="Gene3D" id="2.60.40.10">
    <property type="entry name" value="Immunoglobulins"/>
    <property type="match status" value="1"/>
</dbReference>
<organism evidence="1 2">
    <name type="scientific">candidate division WWE3 bacterium GW2011_GWA1_41_8</name>
    <dbReference type="NCBI Taxonomy" id="1619103"/>
    <lineage>
        <taxon>Bacteria</taxon>
        <taxon>Katanobacteria</taxon>
    </lineage>
</organism>
<evidence type="ECO:0008006" key="3">
    <source>
        <dbReference type="Google" id="ProtNLM"/>
    </source>
</evidence>
<dbReference type="InterPro" id="IPR013783">
    <property type="entry name" value="Ig-like_fold"/>
</dbReference>
<name>A0A0G0XCR7_UNCKA</name>
<dbReference type="Pfam" id="PF07610">
    <property type="entry name" value="DUF1573"/>
    <property type="match status" value="1"/>
</dbReference>
<accession>A0A0G0XCR7</accession>
<evidence type="ECO:0000313" key="1">
    <source>
        <dbReference type="EMBL" id="KKS22724.1"/>
    </source>
</evidence>
<dbReference type="STRING" id="1619103.UU80_C0003G0024"/>
<protein>
    <recommendedName>
        <fullName evidence="3">DUF1573 domain-containing protein</fullName>
    </recommendedName>
</protein>
<evidence type="ECO:0000313" key="2">
    <source>
        <dbReference type="Proteomes" id="UP000034920"/>
    </source>
</evidence>
<dbReference type="EMBL" id="LCCA01000003">
    <property type="protein sequence ID" value="KKS22724.1"/>
    <property type="molecule type" value="Genomic_DNA"/>
</dbReference>
<dbReference type="AlphaFoldDB" id="A0A0G0XCR7"/>
<gene>
    <name evidence="1" type="ORF">UU80_C0003G0024</name>
</gene>
<proteinExistence type="predicted"/>
<sequence>MNNKFVIFISIVSVLILGIGIVAATSKTPPQLEQTDGAKLEFVGDKTFDWGIIDINGGIVEKIFTIRNAGETDLLMTNVKTSCMCTEAQVIINGEASPAFQMHAQSSWKGTVKPGEEAQIRVVFDPLFHGPTGTGPITRLIGFDTNDRNNATGELTVTAVVAKK</sequence>